<evidence type="ECO:0000256" key="1">
    <source>
        <dbReference type="SAM" id="MobiDB-lite"/>
    </source>
</evidence>
<protein>
    <submittedName>
        <fullName evidence="2">Uncharacterized protein</fullName>
    </submittedName>
</protein>
<comment type="caution">
    <text evidence="2">The sequence shown here is derived from an EMBL/GenBank/DDBJ whole genome shotgun (WGS) entry which is preliminary data.</text>
</comment>
<dbReference type="Proteomes" id="UP000801492">
    <property type="component" value="Unassembled WGS sequence"/>
</dbReference>
<dbReference type="AlphaFoldDB" id="A0A8K0D7F0"/>
<feature type="compositionally biased region" description="Polar residues" evidence="1">
    <location>
        <begin position="1"/>
        <end position="17"/>
    </location>
</feature>
<accession>A0A8K0D7F0</accession>
<name>A0A8K0D7F0_IGNLU</name>
<feature type="region of interest" description="Disordered" evidence="1">
    <location>
        <begin position="1"/>
        <end position="39"/>
    </location>
</feature>
<dbReference type="EMBL" id="VTPC01003342">
    <property type="protein sequence ID" value="KAF2898706.1"/>
    <property type="molecule type" value="Genomic_DNA"/>
</dbReference>
<evidence type="ECO:0000313" key="2">
    <source>
        <dbReference type="EMBL" id="KAF2898706.1"/>
    </source>
</evidence>
<gene>
    <name evidence="2" type="ORF">ILUMI_07470</name>
</gene>
<sequence>MNSEESSIDDNISFTSSRPKRVEKDASQSKKKTRERIKEEHYWKRKKQKKKINSGPAFVLEGKGLLLQNLTFDLEKRKKPILKEQILMQISVLLYLTYKLYCQCPVVKYLCTFYYKCRLNCLNFTIFETLPTKSDFCYFLHEGIAHRSVSDTASCILHYLQNNCIDRRTALTDDVDSDDLLTAWSVEKSNDQITNFSKMLPHQGLTTLSGDKKSPEKPEFTHVLRLWNVNSSKLPPH</sequence>
<reference evidence="2" key="1">
    <citation type="submission" date="2019-08" db="EMBL/GenBank/DDBJ databases">
        <title>The genome of the North American firefly Photinus pyralis.</title>
        <authorList>
            <consortium name="Photinus pyralis genome working group"/>
            <person name="Fallon T.R."/>
            <person name="Sander Lower S.E."/>
            <person name="Weng J.-K."/>
        </authorList>
    </citation>
    <scope>NUCLEOTIDE SEQUENCE</scope>
    <source>
        <strain evidence="2">TRF0915ILg1</strain>
        <tissue evidence="2">Whole body</tissue>
    </source>
</reference>
<keyword evidence="3" id="KW-1185">Reference proteome</keyword>
<proteinExistence type="predicted"/>
<evidence type="ECO:0000313" key="3">
    <source>
        <dbReference type="Proteomes" id="UP000801492"/>
    </source>
</evidence>
<organism evidence="2 3">
    <name type="scientific">Ignelater luminosus</name>
    <name type="common">Cucubano</name>
    <name type="synonym">Pyrophorus luminosus</name>
    <dbReference type="NCBI Taxonomy" id="2038154"/>
    <lineage>
        <taxon>Eukaryota</taxon>
        <taxon>Metazoa</taxon>
        <taxon>Ecdysozoa</taxon>
        <taxon>Arthropoda</taxon>
        <taxon>Hexapoda</taxon>
        <taxon>Insecta</taxon>
        <taxon>Pterygota</taxon>
        <taxon>Neoptera</taxon>
        <taxon>Endopterygota</taxon>
        <taxon>Coleoptera</taxon>
        <taxon>Polyphaga</taxon>
        <taxon>Elateriformia</taxon>
        <taxon>Elateroidea</taxon>
        <taxon>Elateridae</taxon>
        <taxon>Agrypninae</taxon>
        <taxon>Pyrophorini</taxon>
        <taxon>Ignelater</taxon>
    </lineage>
</organism>